<dbReference type="InterPro" id="IPR002687">
    <property type="entry name" value="Nop_dom"/>
</dbReference>
<dbReference type="Pfam" id="PF01798">
    <property type="entry name" value="Nop"/>
    <property type="match status" value="1"/>
</dbReference>
<dbReference type="SMART" id="SM00931">
    <property type="entry name" value="NOSIC"/>
    <property type="match status" value="1"/>
</dbReference>
<dbReference type="Gene3D" id="1.10.287.4070">
    <property type="match status" value="1"/>
</dbReference>
<sequence length="155" mass="17297">MSLADELLADLEEEGEDVLEDEDVAINDELVEEVGEQLPDTNTYNRVGSVAKLASSQSYKDLIAKMQSQLDLEEIPPVTAPLEADPQYKLIVELSSLAADIDQELNVIHKFVRDKYEKRFPELESLVPNALEYLAAVKLLGNDIATKGQNKQILR</sequence>
<keyword evidence="3" id="KW-1185">Reference proteome</keyword>
<reference evidence="2 3" key="1">
    <citation type="submission" date="2024-08" db="EMBL/GenBank/DDBJ databases">
        <title>Gnathostoma spinigerum genome.</title>
        <authorList>
            <person name="Gonzalez-Bertolin B."/>
            <person name="Monzon S."/>
            <person name="Zaballos A."/>
            <person name="Jimenez P."/>
            <person name="Dekumyoy P."/>
            <person name="Varona S."/>
            <person name="Cuesta I."/>
            <person name="Sumanam S."/>
            <person name="Adisakwattana P."/>
            <person name="Gasser R.B."/>
            <person name="Hernandez-Gonzalez A."/>
            <person name="Young N.D."/>
            <person name="Perteguer M.J."/>
        </authorList>
    </citation>
    <scope>NUCLEOTIDE SEQUENCE [LARGE SCALE GENOMIC DNA]</scope>
    <source>
        <strain evidence="2">AL3</strain>
        <tissue evidence="2">Liver</tissue>
    </source>
</reference>
<name>A0ABD6EYM3_9BILA</name>
<comment type="caution">
    <text evidence="2">The sequence shown here is derived from an EMBL/GenBank/DDBJ whole genome shotgun (WGS) entry which is preliminary data.</text>
</comment>
<dbReference type="AlphaFoldDB" id="A0ABD6EYM3"/>
<dbReference type="InterPro" id="IPR027105">
    <property type="entry name" value="Prp31"/>
</dbReference>
<organism evidence="2 3">
    <name type="scientific">Gnathostoma spinigerum</name>
    <dbReference type="NCBI Taxonomy" id="75299"/>
    <lineage>
        <taxon>Eukaryota</taxon>
        <taxon>Metazoa</taxon>
        <taxon>Ecdysozoa</taxon>
        <taxon>Nematoda</taxon>
        <taxon>Chromadorea</taxon>
        <taxon>Rhabditida</taxon>
        <taxon>Spirurina</taxon>
        <taxon>Gnathostomatomorpha</taxon>
        <taxon>Gnathostomatoidea</taxon>
        <taxon>Gnathostomatidae</taxon>
        <taxon>Gnathostoma</taxon>
    </lineage>
</organism>
<dbReference type="PANTHER" id="PTHR13904">
    <property type="entry name" value="PRE-MRNA SPLICING FACTOR PRP31"/>
    <property type="match status" value="1"/>
</dbReference>
<gene>
    <name evidence="2" type="ORF">AB6A40_008069</name>
</gene>
<evidence type="ECO:0000313" key="2">
    <source>
        <dbReference type="EMBL" id="MFH4981360.1"/>
    </source>
</evidence>
<dbReference type="EMBL" id="JBGFUD010007055">
    <property type="protein sequence ID" value="MFH4981360.1"/>
    <property type="molecule type" value="Genomic_DNA"/>
</dbReference>
<dbReference type="PANTHER" id="PTHR13904:SF0">
    <property type="entry name" value="U4_U6 SMALL NUCLEAR RIBONUCLEOPROTEIN PRP31"/>
    <property type="match status" value="1"/>
</dbReference>
<dbReference type="SUPFAM" id="SSF89124">
    <property type="entry name" value="Nop domain"/>
    <property type="match status" value="1"/>
</dbReference>
<protein>
    <recommendedName>
        <fullName evidence="1">NOSIC domain-containing protein</fullName>
    </recommendedName>
</protein>
<evidence type="ECO:0000313" key="3">
    <source>
        <dbReference type="Proteomes" id="UP001608902"/>
    </source>
</evidence>
<dbReference type="InterPro" id="IPR036070">
    <property type="entry name" value="Nop_dom_sf"/>
</dbReference>
<dbReference type="InterPro" id="IPR012976">
    <property type="entry name" value="NOSIC"/>
</dbReference>
<evidence type="ECO:0000259" key="1">
    <source>
        <dbReference type="SMART" id="SM00931"/>
    </source>
</evidence>
<accession>A0ABD6EYM3</accession>
<feature type="domain" description="NOSIC" evidence="1">
    <location>
        <begin position="90"/>
        <end position="142"/>
    </location>
</feature>
<dbReference type="Proteomes" id="UP001608902">
    <property type="component" value="Unassembled WGS sequence"/>
</dbReference>
<proteinExistence type="predicted"/>